<sequence length="361" mass="40941">YPKPGTKNPTVTLKVADLADPKSIRTRDITPPPILVNQEHYFTSAAWVSQTEVSVVWMNRLQNLSVVTLCKSPMWYCQETHRISGDGRGWVDEMSVPFFSQNGSSYIAISPLRDGTAGHFRHLVHLHIGKKRIIPLTHGHFEVNKILHWDQTNNFVYYLGIPEHSPGQQHLYRASSLPPKQGTPPRLPRCLTCSHPPSGQDHVSKVKASNRVQQQWNDDWEDEHLDEMEEDDYIDIPATTPSPKKKRQSEEPPSPPMPCQYFTATFAPNSNEFALIECLGPVIPFSAIYRIHVDPTKSPTQVLYFLQNNTALAEKISRVALPQVKSFPVMISGGYHAQVRLFLPPGLREDEITRYPMVVHV</sequence>
<dbReference type="GO" id="GO:0005886">
    <property type="term" value="C:plasma membrane"/>
    <property type="evidence" value="ECO:0007669"/>
    <property type="project" value="TreeGrafter"/>
</dbReference>
<protein>
    <submittedName>
        <fullName evidence="6">AAEL007438-PA</fullName>
    </submittedName>
</protein>
<dbReference type="InterPro" id="IPR002469">
    <property type="entry name" value="Peptidase_S9B_N"/>
</dbReference>
<feature type="non-terminal residue" evidence="6">
    <location>
        <position position="1"/>
    </location>
</feature>
<keyword evidence="3" id="KW-0325">Glycoprotein</keyword>
<dbReference type="PaxDb" id="7159-AAEL007438-PA"/>
<dbReference type="EMBL" id="CH477441">
    <property type="protein sequence ID" value="EAT40844.1"/>
    <property type="molecule type" value="Genomic_DNA"/>
</dbReference>
<dbReference type="eggNOG" id="KOG2100">
    <property type="taxonomic scope" value="Eukaryota"/>
</dbReference>
<dbReference type="OMA" id="WIGPNEI"/>
<feature type="region of interest" description="Disordered" evidence="4">
    <location>
        <begin position="231"/>
        <end position="258"/>
    </location>
</feature>
<dbReference type="Gene3D" id="2.140.10.30">
    <property type="entry name" value="Dipeptidylpeptidase IV, N-terminal domain"/>
    <property type="match status" value="1"/>
</dbReference>
<dbReference type="GO" id="GO:0004177">
    <property type="term" value="F:aminopeptidase activity"/>
    <property type="evidence" value="ECO:0007669"/>
    <property type="project" value="UniProtKB-KW"/>
</dbReference>
<keyword evidence="1" id="KW-0645">Protease</keyword>
<dbReference type="PANTHER" id="PTHR11731:SF200">
    <property type="entry name" value="DIPEPTIDYL PEPTIDASE 10, ISOFORM B"/>
    <property type="match status" value="1"/>
</dbReference>
<dbReference type="Proteomes" id="UP000682892">
    <property type="component" value="Unassembled WGS sequence"/>
</dbReference>
<evidence type="ECO:0000313" key="6">
    <source>
        <dbReference type="EMBL" id="EAT40844.1"/>
    </source>
</evidence>
<keyword evidence="1" id="KW-0031">Aminopeptidase</keyword>
<evidence type="ECO:0000256" key="3">
    <source>
        <dbReference type="ARBA" id="ARBA00023180"/>
    </source>
</evidence>
<dbReference type="VEuPathDB" id="VectorBase:AAEL019638"/>
<dbReference type="GO" id="GO:0008239">
    <property type="term" value="F:dipeptidyl-peptidase activity"/>
    <property type="evidence" value="ECO:0007669"/>
    <property type="project" value="TreeGrafter"/>
</dbReference>
<evidence type="ECO:0000256" key="2">
    <source>
        <dbReference type="ARBA" id="ARBA00022825"/>
    </source>
</evidence>
<name>Q172E1_AEDAE</name>
<reference evidence="6" key="1">
    <citation type="submission" date="2005-10" db="EMBL/GenBank/DDBJ databases">
        <authorList>
            <person name="Loftus B.J."/>
            <person name="Nene V.M."/>
            <person name="Hannick L.I."/>
            <person name="Bidwell S."/>
            <person name="Haas B."/>
            <person name="Amedeo P."/>
            <person name="Orvis J."/>
            <person name="Wortman J.R."/>
            <person name="White O.R."/>
            <person name="Salzberg S."/>
            <person name="Shumway M."/>
            <person name="Koo H."/>
            <person name="Zhao Y."/>
            <person name="Holmes M."/>
            <person name="Miller J."/>
            <person name="Schatz M."/>
            <person name="Pop M."/>
            <person name="Pai G."/>
            <person name="Utterback T."/>
            <person name="Rogers Y.-H."/>
            <person name="Kravitz S."/>
            <person name="Fraser C.M."/>
        </authorList>
    </citation>
    <scope>NUCLEOTIDE SEQUENCE</scope>
    <source>
        <strain evidence="6">Liverpool</strain>
    </source>
</reference>
<dbReference type="PANTHER" id="PTHR11731">
    <property type="entry name" value="PROTEASE FAMILY S9B,C DIPEPTIDYL-PEPTIDASE IV-RELATED"/>
    <property type="match status" value="1"/>
</dbReference>
<evidence type="ECO:0000256" key="1">
    <source>
        <dbReference type="ARBA" id="ARBA00022438"/>
    </source>
</evidence>
<accession>Q172E1</accession>
<dbReference type="Pfam" id="PF00930">
    <property type="entry name" value="DPPIV_N"/>
    <property type="match status" value="1"/>
</dbReference>
<feature type="domain" description="Dipeptidylpeptidase IV N-terminal" evidence="5">
    <location>
        <begin position="1"/>
        <end position="194"/>
    </location>
</feature>
<reference evidence="6" key="2">
    <citation type="journal article" date="2007" name="Science">
        <title>Genome sequence of Aedes aegypti, a major arbovirus vector.</title>
        <authorList>
            <person name="Nene V."/>
            <person name="Wortman J.R."/>
            <person name="Lawson D."/>
            <person name="Haas B."/>
            <person name="Kodira C."/>
            <person name="Tu Z.J."/>
            <person name="Loftus B."/>
            <person name="Xi Z."/>
            <person name="Megy K."/>
            <person name="Grabherr M."/>
            <person name="Ren Q."/>
            <person name="Zdobnov E.M."/>
            <person name="Lobo N.F."/>
            <person name="Campbell K.S."/>
            <person name="Brown S.E."/>
            <person name="Bonaldo M.F."/>
            <person name="Zhu J."/>
            <person name="Sinkins S.P."/>
            <person name="Hogenkamp D.G."/>
            <person name="Amedeo P."/>
            <person name="Arensburger P."/>
            <person name="Atkinson P.W."/>
            <person name="Bidwell S."/>
            <person name="Biedler J."/>
            <person name="Birney E."/>
            <person name="Bruggner R.V."/>
            <person name="Costas J."/>
            <person name="Coy M.R."/>
            <person name="Crabtree J."/>
            <person name="Crawford M."/>
            <person name="Debruyn B."/>
            <person name="Decaprio D."/>
            <person name="Eiglmeier K."/>
            <person name="Eisenstadt E."/>
            <person name="El-Dorry H."/>
            <person name="Gelbart W.M."/>
            <person name="Gomes S.L."/>
            <person name="Hammond M."/>
            <person name="Hannick L.I."/>
            <person name="Hogan J.R."/>
            <person name="Holmes M.H."/>
            <person name="Jaffe D."/>
            <person name="Johnston J.S."/>
            <person name="Kennedy R.C."/>
            <person name="Koo H."/>
            <person name="Kravitz S."/>
            <person name="Kriventseva E.V."/>
            <person name="Kulp D."/>
            <person name="Labutti K."/>
            <person name="Lee E."/>
            <person name="Li S."/>
            <person name="Lovin D.D."/>
            <person name="Mao C."/>
            <person name="Mauceli E."/>
            <person name="Menck C.F."/>
            <person name="Miller J.R."/>
            <person name="Montgomery P."/>
            <person name="Mori A."/>
            <person name="Nascimento A.L."/>
            <person name="Naveira H.F."/>
            <person name="Nusbaum C."/>
            <person name="O'leary S."/>
            <person name="Orvis J."/>
            <person name="Pertea M."/>
            <person name="Quesneville H."/>
            <person name="Reidenbach K.R."/>
            <person name="Rogers Y.H."/>
            <person name="Roth C.W."/>
            <person name="Schneider J.R."/>
            <person name="Schatz M."/>
            <person name="Shumway M."/>
            <person name="Stanke M."/>
            <person name="Stinson E.O."/>
            <person name="Tubio J.M."/>
            <person name="Vanzee J.P."/>
            <person name="Verjovski-Almeida S."/>
            <person name="Werner D."/>
            <person name="White O."/>
            <person name="Wyder S."/>
            <person name="Zeng Q."/>
            <person name="Zhao Q."/>
            <person name="Zhao Y."/>
            <person name="Hill C.A."/>
            <person name="Raikhel A.S."/>
            <person name="Soares M.B."/>
            <person name="Knudson D.L."/>
            <person name="Lee N.H."/>
            <person name="Galagan J."/>
            <person name="Salzberg S.L."/>
            <person name="Paulsen I.T."/>
            <person name="Dimopoulos G."/>
            <person name="Collins F.H."/>
            <person name="Birren B."/>
            <person name="Fraser-Liggett C.M."/>
            <person name="Severson D.W."/>
        </authorList>
    </citation>
    <scope>NUCLEOTIDE SEQUENCE [LARGE SCALE GENOMIC DNA]</scope>
    <source>
        <strain evidence="6">Liverpool</strain>
    </source>
</reference>
<dbReference type="STRING" id="7159.Q172E1"/>
<dbReference type="AlphaFoldDB" id="Q172E1"/>
<evidence type="ECO:0000313" key="7">
    <source>
        <dbReference type="Proteomes" id="UP000682892"/>
    </source>
</evidence>
<gene>
    <name evidence="6" type="ORF">AaeL_AAEL007438</name>
</gene>
<dbReference type="GO" id="GO:0006508">
    <property type="term" value="P:proteolysis"/>
    <property type="evidence" value="ECO:0007669"/>
    <property type="project" value="InterPro"/>
</dbReference>
<evidence type="ECO:0000259" key="5">
    <source>
        <dbReference type="Pfam" id="PF00930"/>
    </source>
</evidence>
<proteinExistence type="predicted"/>
<keyword evidence="2" id="KW-0720">Serine protease</keyword>
<dbReference type="SUPFAM" id="SSF82171">
    <property type="entry name" value="DPP6 N-terminal domain-like"/>
    <property type="match status" value="1"/>
</dbReference>
<dbReference type="InterPro" id="IPR050278">
    <property type="entry name" value="Serine_Prot_S9B/DPPIV"/>
</dbReference>
<keyword evidence="1" id="KW-0378">Hydrolase</keyword>
<reference evidence="6" key="3">
    <citation type="submission" date="2012-09" db="EMBL/GenBank/DDBJ databases">
        <authorList>
            <consortium name="VectorBase"/>
        </authorList>
    </citation>
    <scope>NUCLEOTIDE SEQUENCE</scope>
    <source>
        <strain evidence="6">Liverpool</strain>
    </source>
</reference>
<dbReference type="GO" id="GO:0008236">
    <property type="term" value="F:serine-type peptidase activity"/>
    <property type="evidence" value="ECO:0007669"/>
    <property type="project" value="UniProtKB-KW"/>
</dbReference>
<dbReference type="PhylomeDB" id="Q172E1"/>
<organism evidence="6 7">
    <name type="scientific">Aedes aegypti</name>
    <name type="common">Yellowfever mosquito</name>
    <name type="synonym">Culex aegypti</name>
    <dbReference type="NCBI Taxonomy" id="7159"/>
    <lineage>
        <taxon>Eukaryota</taxon>
        <taxon>Metazoa</taxon>
        <taxon>Ecdysozoa</taxon>
        <taxon>Arthropoda</taxon>
        <taxon>Hexapoda</taxon>
        <taxon>Insecta</taxon>
        <taxon>Pterygota</taxon>
        <taxon>Neoptera</taxon>
        <taxon>Endopterygota</taxon>
        <taxon>Diptera</taxon>
        <taxon>Nematocera</taxon>
        <taxon>Culicoidea</taxon>
        <taxon>Culicidae</taxon>
        <taxon>Culicinae</taxon>
        <taxon>Aedini</taxon>
        <taxon>Aedes</taxon>
        <taxon>Stegomyia</taxon>
    </lineage>
</organism>
<evidence type="ECO:0000256" key="4">
    <source>
        <dbReference type="SAM" id="MobiDB-lite"/>
    </source>
</evidence>
<dbReference type="HOGENOM" id="CLU_768497_0_0_1"/>